<comment type="caution">
    <text evidence="1">The sequence shown here is derived from an EMBL/GenBank/DDBJ whole genome shotgun (WGS) entry which is preliminary data.</text>
</comment>
<dbReference type="EMBL" id="JAXAVV010000017">
    <property type="protein sequence ID" value="MDX8053689.1"/>
    <property type="molecule type" value="Genomic_DNA"/>
</dbReference>
<reference evidence="1 2" key="1">
    <citation type="submission" date="2023-11" db="EMBL/GenBank/DDBJ databases">
        <title>Lentzea sokolovensis, sp. nov., Lentzea kristufkii, sp. nov., and Lentzea miocenensis, sp. nov., rare actinobacteria from Sokolov Coal Basin, Miocene lacustrine sediment, Czech Republic.</title>
        <authorList>
            <person name="Lara A."/>
            <person name="Kotroba L."/>
            <person name="Nouioui I."/>
            <person name="Neumann-Schaal M."/>
            <person name="Mast Y."/>
            <person name="Chronakova A."/>
        </authorList>
    </citation>
    <scope>NUCLEOTIDE SEQUENCE [LARGE SCALE GENOMIC DNA]</scope>
    <source>
        <strain evidence="1 2">BCCO 10_0798</strain>
    </source>
</reference>
<sequence length="125" mass="12740">MRSGAKTARGIHVAVLAVTLAVVASFFGALCTANTHGSSATSHVHAAGFDSGDHCHHGLTEADKAGLDRALPRTSETAGASPLTCHGLLLRSATRTDGPFAASPDTGGISRIGRELLIILNVSRT</sequence>
<proteinExistence type="predicted"/>
<dbReference type="RefSeq" id="WP_319987496.1">
    <property type="nucleotide sequence ID" value="NZ_JAXAVV010000017.1"/>
</dbReference>
<evidence type="ECO:0000313" key="1">
    <source>
        <dbReference type="EMBL" id="MDX8053689.1"/>
    </source>
</evidence>
<evidence type="ECO:0000313" key="2">
    <source>
        <dbReference type="Proteomes" id="UP001271792"/>
    </source>
</evidence>
<keyword evidence="2" id="KW-1185">Reference proteome</keyword>
<accession>A0ABU4TZE7</accession>
<dbReference type="Proteomes" id="UP001271792">
    <property type="component" value="Unassembled WGS sequence"/>
</dbReference>
<organism evidence="1 2">
    <name type="scientific">Lentzea kristufekii</name>
    <dbReference type="NCBI Taxonomy" id="3095430"/>
    <lineage>
        <taxon>Bacteria</taxon>
        <taxon>Bacillati</taxon>
        <taxon>Actinomycetota</taxon>
        <taxon>Actinomycetes</taxon>
        <taxon>Pseudonocardiales</taxon>
        <taxon>Pseudonocardiaceae</taxon>
        <taxon>Lentzea</taxon>
    </lineage>
</organism>
<gene>
    <name evidence="1" type="ORF">SK571_30325</name>
</gene>
<name>A0ABU4TZE7_9PSEU</name>
<protein>
    <submittedName>
        <fullName evidence="1">Uncharacterized protein</fullName>
    </submittedName>
</protein>